<evidence type="ECO:0000256" key="7">
    <source>
        <dbReference type="ARBA" id="ARBA00022932"/>
    </source>
</evidence>
<dbReference type="NCBIfam" id="TIGR00663">
    <property type="entry name" value="dnan"/>
    <property type="match status" value="1"/>
</dbReference>
<organism evidence="13 14">
    <name type="scientific">Candidatus Veblenbacteria bacterium RIFOXYC1_FULL_42_9</name>
    <dbReference type="NCBI Taxonomy" id="1802427"/>
    <lineage>
        <taxon>Bacteria</taxon>
        <taxon>Candidatus Vebleniibacteriota</taxon>
    </lineage>
</organism>
<dbReference type="Pfam" id="PF02767">
    <property type="entry name" value="DNA_pol3_beta_2"/>
    <property type="match status" value="1"/>
</dbReference>
<feature type="domain" description="DNA polymerase III beta sliding clamp central" evidence="11">
    <location>
        <begin position="128"/>
        <end position="243"/>
    </location>
</feature>
<comment type="function">
    <text evidence="9">Confers DNA tethering and processivity to DNA polymerases and other proteins. Acts as a clamp, forming a ring around DNA (a reaction catalyzed by the clamp-loading complex) which diffuses in an ATP-independent manner freely and bidirectionally along dsDNA. Initially characterized for its ability to contact the catalytic subunit of DNA polymerase III (Pol III), a complex, multichain enzyme responsible for most of the replicative synthesis in bacteria; Pol III exhibits 3'-5' exonuclease proofreading activity. The beta chain is required for initiation of replication as well as for processivity of DNA replication.</text>
</comment>
<evidence type="ECO:0000256" key="9">
    <source>
        <dbReference type="PIRNR" id="PIRNR000804"/>
    </source>
</evidence>
<evidence type="ECO:0000256" key="8">
    <source>
        <dbReference type="ARBA" id="ARBA00023125"/>
    </source>
</evidence>
<dbReference type="InterPro" id="IPR022634">
    <property type="entry name" value="DNA_polIII_beta_N"/>
</dbReference>
<dbReference type="GO" id="GO:0008408">
    <property type="term" value="F:3'-5' exonuclease activity"/>
    <property type="evidence" value="ECO:0007669"/>
    <property type="project" value="InterPro"/>
</dbReference>
<dbReference type="Pfam" id="PF00712">
    <property type="entry name" value="DNA_pol3_beta"/>
    <property type="match status" value="1"/>
</dbReference>
<dbReference type="Proteomes" id="UP000178199">
    <property type="component" value="Unassembled WGS sequence"/>
</dbReference>
<dbReference type="CDD" id="cd00140">
    <property type="entry name" value="beta_clamp"/>
    <property type="match status" value="1"/>
</dbReference>
<keyword evidence="5 9" id="KW-0548">Nucleotidyltransferase</keyword>
<dbReference type="InterPro" id="IPR022637">
    <property type="entry name" value="DNA_polIII_beta_cen"/>
</dbReference>
<evidence type="ECO:0000259" key="10">
    <source>
        <dbReference type="Pfam" id="PF00712"/>
    </source>
</evidence>
<comment type="caution">
    <text evidence="13">The sequence shown here is derived from an EMBL/GenBank/DDBJ whole genome shotgun (WGS) entry which is preliminary data.</text>
</comment>
<comment type="subcellular location">
    <subcellularLocation>
        <location evidence="1 9">Cytoplasm</location>
    </subcellularLocation>
</comment>
<keyword evidence="6 9" id="KW-0235">DNA replication</keyword>
<dbReference type="GO" id="GO:0003677">
    <property type="term" value="F:DNA binding"/>
    <property type="evidence" value="ECO:0007669"/>
    <property type="project" value="UniProtKB-UniRule"/>
</dbReference>
<dbReference type="InterPro" id="IPR001001">
    <property type="entry name" value="DNA_polIII_beta"/>
</dbReference>
<evidence type="ECO:0000256" key="3">
    <source>
        <dbReference type="ARBA" id="ARBA00022490"/>
    </source>
</evidence>
<dbReference type="SUPFAM" id="SSF55979">
    <property type="entry name" value="DNA clamp"/>
    <property type="match status" value="3"/>
</dbReference>
<dbReference type="GO" id="GO:0003887">
    <property type="term" value="F:DNA-directed DNA polymerase activity"/>
    <property type="evidence" value="ECO:0007669"/>
    <property type="project" value="UniProtKB-UniRule"/>
</dbReference>
<evidence type="ECO:0000256" key="4">
    <source>
        <dbReference type="ARBA" id="ARBA00022679"/>
    </source>
</evidence>
<dbReference type="PIRSF" id="PIRSF000804">
    <property type="entry name" value="DNA_pol_III_b"/>
    <property type="match status" value="1"/>
</dbReference>
<dbReference type="EMBL" id="MHTD01000044">
    <property type="protein sequence ID" value="OHA55093.1"/>
    <property type="molecule type" value="Genomic_DNA"/>
</dbReference>
<dbReference type="GO" id="GO:0005737">
    <property type="term" value="C:cytoplasm"/>
    <property type="evidence" value="ECO:0007669"/>
    <property type="project" value="UniProtKB-SubCell"/>
</dbReference>
<dbReference type="PANTHER" id="PTHR30478">
    <property type="entry name" value="DNA POLYMERASE III SUBUNIT BETA"/>
    <property type="match status" value="1"/>
</dbReference>
<feature type="domain" description="DNA polymerase III beta sliding clamp C-terminal" evidence="12">
    <location>
        <begin position="246"/>
        <end position="367"/>
    </location>
</feature>
<dbReference type="GO" id="GO:0006271">
    <property type="term" value="P:DNA strand elongation involved in DNA replication"/>
    <property type="evidence" value="ECO:0007669"/>
    <property type="project" value="TreeGrafter"/>
</dbReference>
<evidence type="ECO:0000313" key="14">
    <source>
        <dbReference type="Proteomes" id="UP000178199"/>
    </source>
</evidence>
<evidence type="ECO:0000256" key="1">
    <source>
        <dbReference type="ARBA" id="ARBA00004496"/>
    </source>
</evidence>
<dbReference type="Gene3D" id="3.10.150.10">
    <property type="entry name" value="DNA Polymerase III, subunit A, domain 2"/>
    <property type="match status" value="1"/>
</dbReference>
<dbReference type="PANTHER" id="PTHR30478:SF0">
    <property type="entry name" value="BETA SLIDING CLAMP"/>
    <property type="match status" value="1"/>
</dbReference>
<proteinExistence type="inferred from homology"/>
<evidence type="ECO:0000259" key="11">
    <source>
        <dbReference type="Pfam" id="PF02767"/>
    </source>
</evidence>
<sequence length="368" mass="39999">MKFFCTKENINNGLALVGHVATKSTSLPILNNILLKTTPGGLQLTATNLEVAITTIIRGKTEGEGNITVQGKLLIEAAALLPDDKVELLVDNGSLTITCGRSRTVIKGAPAEDFPVIPQINGGNKFIIPTQKLAEAVSRVVFTVNPDEGRPEISGVFLGNVSKKTVLVGTDSYRLAENTLGESKNIIQPEGLIIPLRTAQEVGRISQSSDIEQIEVVLGDNQVLWQIGETQIISRLVSGQYPDYLQIIPKEFSTTAKLNREALQQAVRAASLFVRSGINDVRLKFKVSDKTVLVSSTNSQLGENTTEVGAEIDGEETEVIFNYRYLLDGLSVIPGREIKIKVAGPNSPSLFEPKDGTDYRYLIMPIRQ</sequence>
<evidence type="ECO:0000313" key="13">
    <source>
        <dbReference type="EMBL" id="OHA55093.1"/>
    </source>
</evidence>
<keyword evidence="3 9" id="KW-0963">Cytoplasm</keyword>
<name>A0A1G2Q3D5_9BACT</name>
<evidence type="ECO:0000256" key="6">
    <source>
        <dbReference type="ARBA" id="ARBA00022705"/>
    </source>
</evidence>
<dbReference type="InterPro" id="IPR022635">
    <property type="entry name" value="DNA_polIII_beta_C"/>
</dbReference>
<keyword evidence="4 9" id="KW-0808">Transferase</keyword>
<comment type="similarity">
    <text evidence="2 9">Belongs to the beta sliding clamp family.</text>
</comment>
<accession>A0A1G2Q3D5</accession>
<gene>
    <name evidence="13" type="ORF">A2429_01795</name>
</gene>
<evidence type="ECO:0000259" key="12">
    <source>
        <dbReference type="Pfam" id="PF02768"/>
    </source>
</evidence>
<feature type="domain" description="DNA polymerase III beta sliding clamp N-terminal" evidence="10">
    <location>
        <begin position="1"/>
        <end position="118"/>
    </location>
</feature>
<reference evidence="13 14" key="1">
    <citation type="journal article" date="2016" name="Nat. Commun.">
        <title>Thousands of microbial genomes shed light on interconnected biogeochemical processes in an aquifer system.</title>
        <authorList>
            <person name="Anantharaman K."/>
            <person name="Brown C.T."/>
            <person name="Hug L.A."/>
            <person name="Sharon I."/>
            <person name="Castelle C.J."/>
            <person name="Probst A.J."/>
            <person name="Thomas B.C."/>
            <person name="Singh A."/>
            <person name="Wilkins M.J."/>
            <person name="Karaoz U."/>
            <person name="Brodie E.L."/>
            <person name="Williams K.H."/>
            <person name="Hubbard S.S."/>
            <person name="Banfield J.F."/>
        </authorList>
    </citation>
    <scope>NUCLEOTIDE SEQUENCE [LARGE SCALE GENOMIC DNA]</scope>
</reference>
<keyword evidence="8" id="KW-0238">DNA-binding</keyword>
<dbReference type="Gene3D" id="3.70.10.10">
    <property type="match status" value="1"/>
</dbReference>
<dbReference type="InterPro" id="IPR046938">
    <property type="entry name" value="DNA_clamp_sf"/>
</dbReference>
<dbReference type="SMART" id="SM00480">
    <property type="entry name" value="POL3Bc"/>
    <property type="match status" value="1"/>
</dbReference>
<comment type="subunit">
    <text evidence="9">Forms a ring-shaped head-to-tail homodimer around DNA.</text>
</comment>
<evidence type="ECO:0000256" key="2">
    <source>
        <dbReference type="ARBA" id="ARBA00010752"/>
    </source>
</evidence>
<dbReference type="Pfam" id="PF02768">
    <property type="entry name" value="DNA_pol3_beta_3"/>
    <property type="match status" value="1"/>
</dbReference>
<dbReference type="GO" id="GO:0009360">
    <property type="term" value="C:DNA polymerase III complex"/>
    <property type="evidence" value="ECO:0007669"/>
    <property type="project" value="InterPro"/>
</dbReference>
<dbReference type="AlphaFoldDB" id="A0A1G2Q3D5"/>
<keyword evidence="7 9" id="KW-0239">DNA-directed DNA polymerase</keyword>
<evidence type="ECO:0000256" key="5">
    <source>
        <dbReference type="ARBA" id="ARBA00022695"/>
    </source>
</evidence>
<protein>
    <recommendedName>
        <fullName evidence="9">Beta sliding clamp</fullName>
    </recommendedName>
</protein>